<accession>A0A518DWW6</accession>
<feature type="transmembrane region" description="Helical" evidence="1">
    <location>
        <begin position="99"/>
        <end position="119"/>
    </location>
</feature>
<keyword evidence="1" id="KW-0472">Membrane</keyword>
<dbReference type="RefSeq" id="WP_145054955.1">
    <property type="nucleotide sequence ID" value="NZ_CP036433.1"/>
</dbReference>
<keyword evidence="3" id="KW-1185">Reference proteome</keyword>
<dbReference type="AlphaFoldDB" id="A0A518DWW6"/>
<reference evidence="2 3" key="1">
    <citation type="submission" date="2019-02" db="EMBL/GenBank/DDBJ databases">
        <title>Deep-cultivation of Planctomycetes and their phenomic and genomic characterization uncovers novel biology.</title>
        <authorList>
            <person name="Wiegand S."/>
            <person name="Jogler M."/>
            <person name="Boedeker C."/>
            <person name="Pinto D."/>
            <person name="Vollmers J."/>
            <person name="Rivas-Marin E."/>
            <person name="Kohn T."/>
            <person name="Peeters S.H."/>
            <person name="Heuer A."/>
            <person name="Rast P."/>
            <person name="Oberbeckmann S."/>
            <person name="Bunk B."/>
            <person name="Jeske O."/>
            <person name="Meyerdierks A."/>
            <person name="Storesund J.E."/>
            <person name="Kallscheuer N."/>
            <person name="Luecker S."/>
            <person name="Lage O.M."/>
            <person name="Pohl T."/>
            <person name="Merkel B.J."/>
            <person name="Hornburger P."/>
            <person name="Mueller R.-W."/>
            <person name="Bruemmer F."/>
            <person name="Labrenz M."/>
            <person name="Spormann A.M."/>
            <person name="Op den Camp H."/>
            <person name="Overmann J."/>
            <person name="Amann R."/>
            <person name="Jetten M.S.M."/>
            <person name="Mascher T."/>
            <person name="Medema M.H."/>
            <person name="Devos D.P."/>
            <person name="Kaster A.-K."/>
            <person name="Ovreas L."/>
            <person name="Rohde M."/>
            <person name="Galperin M.Y."/>
            <person name="Jogler C."/>
        </authorList>
    </citation>
    <scope>NUCLEOTIDE SEQUENCE [LARGE SCALE GENOMIC DNA]</scope>
    <source>
        <strain evidence="2 3">Pla85_3_4</strain>
    </source>
</reference>
<dbReference type="InterPro" id="IPR043130">
    <property type="entry name" value="CDP-OH_PTrfase_TM_dom"/>
</dbReference>
<dbReference type="KEGG" id="lcre:Pla8534_41340"/>
<dbReference type="EMBL" id="CP036433">
    <property type="protein sequence ID" value="QDU96314.1"/>
    <property type="molecule type" value="Genomic_DNA"/>
</dbReference>
<evidence type="ECO:0000313" key="3">
    <source>
        <dbReference type="Proteomes" id="UP000317648"/>
    </source>
</evidence>
<feature type="transmembrane region" description="Helical" evidence="1">
    <location>
        <begin position="74"/>
        <end position="93"/>
    </location>
</feature>
<dbReference type="GO" id="GO:0008654">
    <property type="term" value="P:phospholipid biosynthetic process"/>
    <property type="evidence" value="ECO:0007669"/>
    <property type="project" value="InterPro"/>
</dbReference>
<keyword evidence="1" id="KW-0812">Transmembrane</keyword>
<organism evidence="2 3">
    <name type="scientific">Lignipirellula cremea</name>
    <dbReference type="NCBI Taxonomy" id="2528010"/>
    <lineage>
        <taxon>Bacteria</taxon>
        <taxon>Pseudomonadati</taxon>
        <taxon>Planctomycetota</taxon>
        <taxon>Planctomycetia</taxon>
        <taxon>Pirellulales</taxon>
        <taxon>Pirellulaceae</taxon>
        <taxon>Lignipirellula</taxon>
    </lineage>
</organism>
<dbReference type="Gene3D" id="1.20.120.1760">
    <property type="match status" value="1"/>
</dbReference>
<protein>
    <submittedName>
        <fullName evidence="2">CDP-diacylglycerol--glycerol-3-phosphate 3-phosphatidyltransferase</fullName>
        <ecNumber evidence="2">2.7.8.5</ecNumber>
    </submittedName>
</protein>
<feature type="transmembrane region" description="Helical" evidence="1">
    <location>
        <begin position="40"/>
        <end position="62"/>
    </location>
</feature>
<evidence type="ECO:0000256" key="1">
    <source>
        <dbReference type="SAM" id="Phobius"/>
    </source>
</evidence>
<dbReference type="InterPro" id="IPR000462">
    <property type="entry name" value="CDP-OH_P_trans"/>
</dbReference>
<evidence type="ECO:0000313" key="2">
    <source>
        <dbReference type="EMBL" id="QDU96314.1"/>
    </source>
</evidence>
<dbReference type="EC" id="2.7.8.5" evidence="2"/>
<keyword evidence="1" id="KW-1133">Transmembrane helix</keyword>
<name>A0A518DWW6_9BACT</name>
<keyword evidence="2" id="KW-0808">Transferase</keyword>
<sequence>MSTAEPRPPSLLNLPNLLCAVRLAGSPVLVLLALENLTQAFFVLLICLLATDWIDGKLAILWKQQTAFGARLDTVADVALYAAMLFGLLWMRGDLLRNEWAWLLAVPVTYGVSVTASWWKFGRFPSYHTRAAKTCWLLTSIAAICIFGGWGVWPLRVAAVAVALTNLEATAITAVLTQRRSNVVSVYHAWRAEQKAAPAEESKPTE</sequence>
<dbReference type="Proteomes" id="UP000317648">
    <property type="component" value="Chromosome"/>
</dbReference>
<feature type="transmembrane region" description="Helical" evidence="1">
    <location>
        <begin position="12"/>
        <end position="34"/>
    </location>
</feature>
<feature type="transmembrane region" description="Helical" evidence="1">
    <location>
        <begin position="157"/>
        <end position="176"/>
    </location>
</feature>
<dbReference type="Pfam" id="PF01066">
    <property type="entry name" value="CDP-OH_P_transf"/>
    <property type="match status" value="1"/>
</dbReference>
<dbReference type="GO" id="GO:0016020">
    <property type="term" value="C:membrane"/>
    <property type="evidence" value="ECO:0007669"/>
    <property type="project" value="InterPro"/>
</dbReference>
<feature type="transmembrane region" description="Helical" evidence="1">
    <location>
        <begin position="131"/>
        <end position="151"/>
    </location>
</feature>
<dbReference type="GO" id="GO:0008444">
    <property type="term" value="F:CDP-diacylglycerol-glycerol-3-phosphate 3-phosphatidyltransferase activity"/>
    <property type="evidence" value="ECO:0007669"/>
    <property type="project" value="UniProtKB-EC"/>
</dbReference>
<proteinExistence type="predicted"/>
<gene>
    <name evidence="2" type="primary">pgsA_1</name>
    <name evidence="2" type="ORF">Pla8534_41340</name>
</gene>
<dbReference type="OrthoDB" id="9796672at2"/>